<dbReference type="PATRIC" id="fig|67855.3.peg.2379"/>
<protein>
    <recommendedName>
        <fullName evidence="4">DUF2730 family protein</fullName>
    </recommendedName>
</protein>
<evidence type="ECO:0000313" key="3">
    <source>
        <dbReference type="Proteomes" id="UP000036270"/>
    </source>
</evidence>
<reference evidence="2 3" key="1">
    <citation type="submission" date="2014-12" db="EMBL/GenBank/DDBJ databases">
        <title>Reclassification of Actinobacillus muris as Muribacter muris.</title>
        <authorList>
            <person name="Christensen H."/>
            <person name="Nicklas W."/>
            <person name="Bisgaard M."/>
        </authorList>
    </citation>
    <scope>NUCLEOTIDE SEQUENCE [LARGE SCALE GENOMIC DNA]</scope>
    <source>
        <strain evidence="2 3">Ackerman80-443D</strain>
    </source>
</reference>
<evidence type="ECO:0000313" key="2">
    <source>
        <dbReference type="EMBL" id="KMK50598.1"/>
    </source>
</evidence>
<evidence type="ECO:0008006" key="4">
    <source>
        <dbReference type="Google" id="ProtNLM"/>
    </source>
</evidence>
<keyword evidence="1" id="KW-0812">Transmembrane</keyword>
<name>A0A0J5P238_9PAST</name>
<comment type="caution">
    <text evidence="2">The sequence shown here is derived from an EMBL/GenBank/DDBJ whole genome shotgun (WGS) entry which is preliminary data.</text>
</comment>
<evidence type="ECO:0000256" key="1">
    <source>
        <dbReference type="SAM" id="Phobius"/>
    </source>
</evidence>
<dbReference type="Pfam" id="PF10805">
    <property type="entry name" value="DUF2730"/>
    <property type="match status" value="1"/>
</dbReference>
<keyword evidence="3" id="KW-1185">Reference proteome</keyword>
<dbReference type="RefSeq" id="WP_047977789.1">
    <property type="nucleotide sequence ID" value="NZ_JWIZ01000084.1"/>
</dbReference>
<dbReference type="AlphaFoldDB" id="A0A0J5P238"/>
<keyword evidence="1" id="KW-0472">Membrane</keyword>
<organism evidence="2 3">
    <name type="scientific">Muribacter muris</name>
    <dbReference type="NCBI Taxonomy" id="67855"/>
    <lineage>
        <taxon>Bacteria</taxon>
        <taxon>Pseudomonadati</taxon>
        <taxon>Pseudomonadota</taxon>
        <taxon>Gammaproteobacteria</taxon>
        <taxon>Pasteurellales</taxon>
        <taxon>Pasteurellaceae</taxon>
        <taxon>Muribacter</taxon>
    </lineage>
</organism>
<dbReference type="Proteomes" id="UP000036270">
    <property type="component" value="Unassembled WGS sequence"/>
</dbReference>
<feature type="transmembrane region" description="Helical" evidence="1">
    <location>
        <begin position="12"/>
        <end position="30"/>
    </location>
</feature>
<proteinExistence type="predicted"/>
<keyword evidence="1" id="KW-1133">Transmembrane helix</keyword>
<dbReference type="EMBL" id="JWIZ01000084">
    <property type="protein sequence ID" value="KMK50598.1"/>
    <property type="molecule type" value="Genomic_DNA"/>
</dbReference>
<dbReference type="STRING" id="67855.RO21_10785"/>
<dbReference type="InterPro" id="IPR020269">
    <property type="entry name" value="Phage_Mu_Releasin"/>
</dbReference>
<accession>A0A0J5P238</accession>
<sequence length="114" mass="12934">MQELFDFIRQHFAIISTLSMIIIGAFWLKLDSKYAKKSDLNALAQRCEQQVGENEHRITLLETKVDNLPTAQDVARLEVLMTEIKGETKSTNTQMGAMSHQVSLLLEAKVLNKD</sequence>
<gene>
    <name evidence="2" type="ORF">RO21_10785</name>
</gene>